<keyword evidence="9" id="KW-0175">Coiled coil</keyword>
<evidence type="ECO:0000256" key="10">
    <source>
        <dbReference type="ARBA" id="ARBA00023136"/>
    </source>
</evidence>
<dbReference type="EMBL" id="JAROKS010000016">
    <property type="protein sequence ID" value="KAK1795420.1"/>
    <property type="molecule type" value="Genomic_DNA"/>
</dbReference>
<name>A0AAD9DU51_9TELE</name>
<feature type="compositionally biased region" description="Basic and acidic residues" evidence="16">
    <location>
        <begin position="571"/>
        <end position="580"/>
    </location>
</feature>
<dbReference type="GO" id="GO:0031083">
    <property type="term" value="C:BLOC-1 complex"/>
    <property type="evidence" value="ECO:0007669"/>
    <property type="project" value="TreeGrafter"/>
</dbReference>
<evidence type="ECO:0000256" key="2">
    <source>
        <dbReference type="ARBA" id="ARBA00004125"/>
    </source>
</evidence>
<dbReference type="GO" id="GO:0060155">
    <property type="term" value="P:platelet dense granule organization"/>
    <property type="evidence" value="ECO:0007669"/>
    <property type="project" value="TreeGrafter"/>
</dbReference>
<dbReference type="GO" id="GO:0005886">
    <property type="term" value="C:plasma membrane"/>
    <property type="evidence" value="ECO:0007669"/>
    <property type="project" value="TreeGrafter"/>
</dbReference>
<evidence type="ECO:0000256" key="1">
    <source>
        <dbReference type="ARBA" id="ARBA00004123"/>
    </source>
</evidence>
<feature type="compositionally biased region" description="Polar residues" evidence="16">
    <location>
        <begin position="224"/>
        <end position="235"/>
    </location>
</feature>
<feature type="compositionally biased region" description="Polar residues" evidence="16">
    <location>
        <begin position="256"/>
        <end position="265"/>
    </location>
</feature>
<dbReference type="GO" id="GO:0010008">
    <property type="term" value="C:endosome membrane"/>
    <property type="evidence" value="ECO:0007669"/>
    <property type="project" value="UniProtKB-SubCell"/>
</dbReference>
<feature type="non-terminal residue" evidence="17">
    <location>
        <position position="1"/>
    </location>
</feature>
<evidence type="ECO:0008006" key="19">
    <source>
        <dbReference type="Google" id="ProtNLM"/>
    </source>
</evidence>
<dbReference type="GO" id="GO:0031175">
    <property type="term" value="P:neuron projection development"/>
    <property type="evidence" value="ECO:0007669"/>
    <property type="project" value="TreeGrafter"/>
</dbReference>
<keyword evidence="12" id="KW-0968">Cytoplasmic vesicle</keyword>
<comment type="caution">
    <text evidence="17">The sequence shown here is derived from an EMBL/GenBank/DDBJ whole genome shotgun (WGS) entry which is preliminary data.</text>
</comment>
<comment type="subcellular location">
    <subcellularLocation>
        <location evidence="15">Cytoplasmic vesicle</location>
        <location evidence="15">Secretory vesicle</location>
        <location evidence="15">Synaptic vesicle membrane</location>
        <topology evidence="15">Peripheral membrane protein</topology>
        <orientation evidence="15">Cytoplasmic side</orientation>
    </subcellularLocation>
    <subcellularLocation>
        <location evidence="3">Endoplasmic reticulum</location>
    </subcellularLocation>
    <subcellularLocation>
        <location evidence="2">Endosome membrane</location>
        <topology evidence="2">Peripheral membrane protein</topology>
        <orientation evidence="2">Cytoplasmic side</orientation>
    </subcellularLocation>
    <subcellularLocation>
        <location evidence="14">Melanosome membrane</location>
        <topology evidence="14">Peripheral membrane protein</topology>
        <orientation evidence="14">Cytoplasmic side</orientation>
    </subcellularLocation>
    <subcellularLocation>
        <location evidence="1">Nucleus</location>
    </subcellularLocation>
    <subcellularLocation>
        <location evidence="13">Postsynaptic density</location>
    </subcellularLocation>
</comment>
<keyword evidence="5" id="KW-0963">Cytoplasm</keyword>
<feature type="compositionally biased region" description="Acidic residues" evidence="16">
    <location>
        <begin position="531"/>
        <end position="540"/>
    </location>
</feature>
<dbReference type="AlphaFoldDB" id="A0AAD9DU51"/>
<evidence type="ECO:0000313" key="17">
    <source>
        <dbReference type="EMBL" id="KAK1795420.1"/>
    </source>
</evidence>
<accession>A0AAD9DU51</accession>
<keyword evidence="11" id="KW-0539">Nucleus</keyword>
<dbReference type="InterPro" id="IPR007531">
    <property type="entry name" value="Dysbindin"/>
</dbReference>
<dbReference type="PANTHER" id="PTHR16294">
    <property type="entry name" value="DYSTROBREVIN BINDING PROTEIN 1 DYSBINDIN"/>
    <property type="match status" value="1"/>
</dbReference>
<evidence type="ECO:0000256" key="6">
    <source>
        <dbReference type="ARBA" id="ARBA00022753"/>
    </source>
</evidence>
<comment type="similarity">
    <text evidence="4">Belongs to the dysbindin family.</text>
</comment>
<dbReference type="GO" id="GO:2000300">
    <property type="term" value="P:regulation of synaptic vesicle exocytosis"/>
    <property type="evidence" value="ECO:0007669"/>
    <property type="project" value="TreeGrafter"/>
</dbReference>
<feature type="compositionally biased region" description="Low complexity" evidence="16">
    <location>
        <begin position="311"/>
        <end position="324"/>
    </location>
</feature>
<keyword evidence="10" id="KW-0472">Membrane</keyword>
<organism evidence="17 18">
    <name type="scientific">Electrophorus voltai</name>
    <dbReference type="NCBI Taxonomy" id="2609070"/>
    <lineage>
        <taxon>Eukaryota</taxon>
        <taxon>Metazoa</taxon>
        <taxon>Chordata</taxon>
        <taxon>Craniata</taxon>
        <taxon>Vertebrata</taxon>
        <taxon>Euteleostomi</taxon>
        <taxon>Actinopterygii</taxon>
        <taxon>Neopterygii</taxon>
        <taxon>Teleostei</taxon>
        <taxon>Ostariophysi</taxon>
        <taxon>Gymnotiformes</taxon>
        <taxon>Gymnotoidei</taxon>
        <taxon>Gymnotidae</taxon>
        <taxon>Electrophorus</taxon>
    </lineage>
</organism>
<dbReference type="GO" id="GO:0033162">
    <property type="term" value="C:melanosome membrane"/>
    <property type="evidence" value="ECO:0007669"/>
    <property type="project" value="UniProtKB-SubCell"/>
</dbReference>
<keyword evidence="18" id="KW-1185">Reference proteome</keyword>
<evidence type="ECO:0000256" key="16">
    <source>
        <dbReference type="SAM" id="MobiDB-lite"/>
    </source>
</evidence>
<sequence length="586" mass="65785">DPKRPWITLREVDICYMTASSRRIRGIRNEMFENFRERLQTVQQDFTSGIKTLSDKSKDVKVKMKQRREEHLPQHSAGVELLSRYEETWVILHKRTKECAKATEVVDGEVVMLSAHWERRRGALLELQEQLQQIPAFLADLETITARTAQLEAEFEDMEGQLMRLEDLCSQCEQQRLKDFHLLQLENYKKKKRKELESLKEERAEVGRLPQCPNTPAFLHHTAPTRQRSSTTPPQHASVPPPHRPNTPAFLHRTAPTRQRSSTAPPQHASVPSPHRPNTPAFLHRTPPPPPKNASVPPPHRPNTPASLHHTAPTRQRPSTTPPQHASVPPPHRPNTPAFLHHTAPTRQRSSTTPPQHASVPPPHRPNTPAFLHHTAPTRQRSSAMRHFRAELDTEHAQKVLAMEQAQQLKLKERQKYFEEAFQQDMEQYISTGYLQIADRRDPIGSMSSMEVNIDMLEQMDLTDVSDHEALDVFLSSDVEENNAGSPTTLPGVESSPAEISLKVPGCSQPGRTTSSISSSCGDTSSGATEGPDEEEDEGSEQSSTTGGVPLVQSDDEDVQADTALMGLAEGQERLHRSDDSDTQAP</sequence>
<evidence type="ECO:0000256" key="8">
    <source>
        <dbReference type="ARBA" id="ARBA00023018"/>
    </source>
</evidence>
<feature type="compositionally biased region" description="Low complexity" evidence="16">
    <location>
        <begin position="508"/>
        <end position="530"/>
    </location>
</feature>
<evidence type="ECO:0000256" key="11">
    <source>
        <dbReference type="ARBA" id="ARBA00023242"/>
    </source>
</evidence>
<evidence type="ECO:0000256" key="14">
    <source>
        <dbReference type="ARBA" id="ARBA00037798"/>
    </source>
</evidence>
<evidence type="ECO:0000256" key="13">
    <source>
        <dbReference type="ARBA" id="ARBA00034105"/>
    </source>
</evidence>
<dbReference type="Pfam" id="PF04440">
    <property type="entry name" value="Dysbindin"/>
    <property type="match status" value="1"/>
</dbReference>
<reference evidence="17" key="1">
    <citation type="submission" date="2023-03" db="EMBL/GenBank/DDBJ databases">
        <title>Electrophorus voltai genome.</title>
        <authorList>
            <person name="Bian C."/>
        </authorList>
    </citation>
    <scope>NUCLEOTIDE SEQUENCE</scope>
    <source>
        <strain evidence="17">CB-2022</strain>
        <tissue evidence="17">Muscle</tissue>
    </source>
</reference>
<feature type="region of interest" description="Disordered" evidence="16">
    <location>
        <begin position="479"/>
        <end position="586"/>
    </location>
</feature>
<proteinExistence type="inferred from homology"/>
<keyword evidence="7" id="KW-0256">Endoplasmic reticulum</keyword>
<evidence type="ECO:0000256" key="4">
    <source>
        <dbReference type="ARBA" id="ARBA00008686"/>
    </source>
</evidence>
<dbReference type="GO" id="GO:0014069">
    <property type="term" value="C:postsynaptic density"/>
    <property type="evidence" value="ECO:0007669"/>
    <property type="project" value="UniProtKB-SubCell"/>
</dbReference>
<evidence type="ECO:0000256" key="15">
    <source>
        <dbReference type="ARBA" id="ARBA00037838"/>
    </source>
</evidence>
<feature type="compositionally biased region" description="Pro residues" evidence="16">
    <location>
        <begin position="286"/>
        <end position="302"/>
    </location>
</feature>
<evidence type="ECO:0000256" key="9">
    <source>
        <dbReference type="ARBA" id="ARBA00023054"/>
    </source>
</evidence>
<keyword evidence="8" id="KW-0770">Synapse</keyword>
<gene>
    <name evidence="17" type="ORF">P4O66_010596</name>
</gene>
<evidence type="ECO:0000256" key="7">
    <source>
        <dbReference type="ARBA" id="ARBA00022824"/>
    </source>
</evidence>
<dbReference type="GO" id="GO:1904115">
    <property type="term" value="C:axon cytoplasm"/>
    <property type="evidence" value="ECO:0007669"/>
    <property type="project" value="GOC"/>
</dbReference>
<dbReference type="GO" id="GO:0030672">
    <property type="term" value="C:synaptic vesicle membrane"/>
    <property type="evidence" value="ECO:0007669"/>
    <property type="project" value="UniProtKB-SubCell"/>
</dbReference>
<dbReference type="GO" id="GO:0005634">
    <property type="term" value="C:nucleus"/>
    <property type="evidence" value="ECO:0007669"/>
    <property type="project" value="UniProtKB-SubCell"/>
</dbReference>
<feature type="region of interest" description="Disordered" evidence="16">
    <location>
        <begin position="202"/>
        <end position="378"/>
    </location>
</feature>
<protein>
    <recommendedName>
        <fullName evidence="19">Dystrobrevin binding protein 1b</fullName>
    </recommendedName>
</protein>
<keyword evidence="6" id="KW-0967">Endosome</keyword>
<feature type="compositionally biased region" description="Polar residues" evidence="16">
    <location>
        <begin position="345"/>
        <end position="356"/>
    </location>
</feature>
<evidence type="ECO:0000313" key="18">
    <source>
        <dbReference type="Proteomes" id="UP001239994"/>
    </source>
</evidence>
<dbReference type="GO" id="GO:0005783">
    <property type="term" value="C:endoplasmic reticulum"/>
    <property type="evidence" value="ECO:0007669"/>
    <property type="project" value="UniProtKB-SubCell"/>
</dbReference>
<dbReference type="PANTHER" id="PTHR16294:SF5">
    <property type="entry name" value="DYSBINDIN"/>
    <property type="match status" value="1"/>
</dbReference>
<dbReference type="Proteomes" id="UP001239994">
    <property type="component" value="Unassembled WGS sequence"/>
</dbReference>
<evidence type="ECO:0000256" key="5">
    <source>
        <dbReference type="ARBA" id="ARBA00022490"/>
    </source>
</evidence>
<evidence type="ECO:0000256" key="12">
    <source>
        <dbReference type="ARBA" id="ARBA00023329"/>
    </source>
</evidence>
<evidence type="ECO:0000256" key="3">
    <source>
        <dbReference type="ARBA" id="ARBA00004240"/>
    </source>
</evidence>
<dbReference type="GO" id="GO:0048490">
    <property type="term" value="P:anterograde synaptic vesicle transport"/>
    <property type="evidence" value="ECO:0007669"/>
    <property type="project" value="TreeGrafter"/>
</dbReference>